<accession>A0A392P3Z6</accession>
<evidence type="ECO:0000259" key="1">
    <source>
        <dbReference type="Pfam" id="PF07727"/>
    </source>
</evidence>
<evidence type="ECO:0000313" key="2">
    <source>
        <dbReference type="EMBL" id="MCI05535.1"/>
    </source>
</evidence>
<name>A0A392P3Z6_9FABA</name>
<feature type="non-terminal residue" evidence="2">
    <location>
        <position position="297"/>
    </location>
</feature>
<dbReference type="AlphaFoldDB" id="A0A392P3Z6"/>
<dbReference type="PANTHER" id="PTHR11439:SF455">
    <property type="entry name" value="RLK (RECEPTOR-LIKE PROTEIN KINASE) 8, PUTATIVE-RELATED"/>
    <property type="match status" value="1"/>
</dbReference>
<feature type="non-terminal residue" evidence="2">
    <location>
        <position position="1"/>
    </location>
</feature>
<dbReference type="PANTHER" id="PTHR11439">
    <property type="entry name" value="GAG-POL-RELATED RETROTRANSPOSON"/>
    <property type="match status" value="1"/>
</dbReference>
<dbReference type="InterPro" id="IPR013103">
    <property type="entry name" value="RVT_2"/>
</dbReference>
<organism evidence="2 3">
    <name type="scientific">Trifolium medium</name>
    <dbReference type="NCBI Taxonomy" id="97028"/>
    <lineage>
        <taxon>Eukaryota</taxon>
        <taxon>Viridiplantae</taxon>
        <taxon>Streptophyta</taxon>
        <taxon>Embryophyta</taxon>
        <taxon>Tracheophyta</taxon>
        <taxon>Spermatophyta</taxon>
        <taxon>Magnoliopsida</taxon>
        <taxon>eudicotyledons</taxon>
        <taxon>Gunneridae</taxon>
        <taxon>Pentapetalae</taxon>
        <taxon>rosids</taxon>
        <taxon>fabids</taxon>
        <taxon>Fabales</taxon>
        <taxon>Fabaceae</taxon>
        <taxon>Papilionoideae</taxon>
        <taxon>50 kb inversion clade</taxon>
        <taxon>NPAAA clade</taxon>
        <taxon>Hologalegina</taxon>
        <taxon>IRL clade</taxon>
        <taxon>Trifolieae</taxon>
        <taxon>Trifolium</taxon>
    </lineage>
</organism>
<comment type="caution">
    <text evidence="2">The sequence shown here is derived from an EMBL/GenBank/DDBJ whole genome shotgun (WGS) entry which is preliminary data.</text>
</comment>
<protein>
    <recommendedName>
        <fullName evidence="1">Reverse transcriptase Ty1/copia-type domain-containing protein</fullName>
    </recommendedName>
</protein>
<reference evidence="2 3" key="1">
    <citation type="journal article" date="2018" name="Front. Plant Sci.">
        <title>Red Clover (Trifolium pratense) and Zigzag Clover (T. medium) - A Picture of Genomic Similarities and Differences.</title>
        <authorList>
            <person name="Dluhosova J."/>
            <person name="Istvanek J."/>
            <person name="Nedelnik J."/>
            <person name="Repkova J."/>
        </authorList>
    </citation>
    <scope>NUCLEOTIDE SEQUENCE [LARGE SCALE GENOMIC DNA]</scope>
    <source>
        <strain evidence="3">cv. 10/8</strain>
        <tissue evidence="2">Leaf</tissue>
    </source>
</reference>
<dbReference type="EMBL" id="LXQA010058964">
    <property type="protein sequence ID" value="MCI05535.1"/>
    <property type="molecule type" value="Genomic_DNA"/>
</dbReference>
<keyword evidence="3" id="KW-1185">Reference proteome</keyword>
<dbReference type="SUPFAM" id="SSF56672">
    <property type="entry name" value="DNA/RNA polymerases"/>
    <property type="match status" value="1"/>
</dbReference>
<dbReference type="Pfam" id="PF07727">
    <property type="entry name" value="RVT_2"/>
    <property type="match status" value="1"/>
</dbReference>
<dbReference type="InterPro" id="IPR043502">
    <property type="entry name" value="DNA/RNA_pol_sf"/>
</dbReference>
<feature type="domain" description="Reverse transcriptase Ty1/copia-type" evidence="1">
    <location>
        <begin position="7"/>
        <end position="237"/>
    </location>
</feature>
<dbReference type="Proteomes" id="UP000265520">
    <property type="component" value="Unassembled WGS sequence"/>
</dbReference>
<evidence type="ECO:0000313" key="3">
    <source>
        <dbReference type="Proteomes" id="UP000265520"/>
    </source>
</evidence>
<sequence length="297" mass="33953">PLKGQENIIDSKWVFKTKYKADGSIERRKARLVAKGFQQTAGLDYDETFSPVIKSSTVRIILSIAVHLNWEVRQLDINNAFLNGNLKETVFMHQPEGYIDPTKPYHICKLAKAIYGLKQAPRAWYDSLRHTLLGWGFQNTKSDSSLFVLRGTDHITFLLIYVDDIIVTGSNNNFLETFITQLNTAFSLKDLGRLHYFLGIEVHRDDSGMYLKQTKYIKDLLKKFNMEKASTCPTPMVTGKQFTIEGEPMANPTLYRQAIGGLQYLTNTRPDIAFSVNKLSQYMSSPTTDHWQGIKRI</sequence>
<proteinExistence type="predicted"/>